<dbReference type="GO" id="GO:0005737">
    <property type="term" value="C:cytoplasm"/>
    <property type="evidence" value="ECO:0007669"/>
    <property type="project" value="UniProtKB-SubCell"/>
</dbReference>
<dbReference type="EMBL" id="CYKH01000061">
    <property type="protein sequence ID" value="CUE67444.1"/>
    <property type="molecule type" value="Genomic_DNA"/>
</dbReference>
<evidence type="ECO:0000256" key="8">
    <source>
        <dbReference type="SAM" id="MobiDB-lite"/>
    </source>
</evidence>
<comment type="subcellular location">
    <subcellularLocation>
        <location evidence="1 7">Cytoplasm</location>
    </subcellularLocation>
</comment>
<gene>
    <name evidence="11" type="ORF">BSAL_51390</name>
</gene>
<dbReference type="Gene3D" id="3.30.70.330">
    <property type="match status" value="4"/>
</dbReference>
<feature type="domain" description="RRM" evidence="9">
    <location>
        <begin position="289"/>
        <end position="369"/>
    </location>
</feature>
<dbReference type="InterPro" id="IPR035979">
    <property type="entry name" value="RBD_domain_sf"/>
</dbReference>
<evidence type="ECO:0000256" key="7">
    <source>
        <dbReference type="RuleBase" id="RU362004"/>
    </source>
</evidence>
<evidence type="ECO:0000313" key="12">
    <source>
        <dbReference type="Proteomes" id="UP000051952"/>
    </source>
</evidence>
<dbReference type="InterPro" id="IPR036053">
    <property type="entry name" value="PABP-dom"/>
</dbReference>
<dbReference type="VEuPathDB" id="TriTrypDB:BSAL_51390"/>
<dbReference type="InterPro" id="IPR002004">
    <property type="entry name" value="PABP_HYD_C"/>
</dbReference>
<dbReference type="FunFam" id="1.10.1900.10:FF:000006">
    <property type="entry name" value="Polyadenylate-binding protein"/>
    <property type="match status" value="1"/>
</dbReference>
<dbReference type="InterPro" id="IPR012677">
    <property type="entry name" value="Nucleotide-bd_a/b_plait_sf"/>
</dbReference>
<dbReference type="AlphaFoldDB" id="A0A0S4IKZ4"/>
<evidence type="ECO:0000256" key="1">
    <source>
        <dbReference type="ARBA" id="ARBA00004496"/>
    </source>
</evidence>
<protein>
    <recommendedName>
        <fullName evidence="7">Polyadenylate-binding protein</fullName>
        <shortName evidence="7">PABP</shortName>
    </recommendedName>
</protein>
<evidence type="ECO:0000256" key="6">
    <source>
        <dbReference type="PROSITE-ProRule" id="PRU00176"/>
    </source>
</evidence>
<name>A0A0S4IKZ4_BODSA</name>
<reference evidence="12" key="1">
    <citation type="submission" date="2015-09" db="EMBL/GenBank/DDBJ databases">
        <authorList>
            <consortium name="Pathogen Informatics"/>
        </authorList>
    </citation>
    <scope>NUCLEOTIDE SEQUENCE [LARGE SCALE GENOMIC DNA]</scope>
    <source>
        <strain evidence="12">Lake Konstanz</strain>
    </source>
</reference>
<keyword evidence="12" id="KW-1185">Reference proteome</keyword>
<evidence type="ECO:0000256" key="2">
    <source>
        <dbReference type="ARBA" id="ARBA00008557"/>
    </source>
</evidence>
<dbReference type="PANTHER" id="PTHR48027">
    <property type="entry name" value="HETEROGENEOUS NUCLEAR RIBONUCLEOPROTEIN 87F-RELATED"/>
    <property type="match status" value="1"/>
</dbReference>
<evidence type="ECO:0000259" key="9">
    <source>
        <dbReference type="PROSITE" id="PS50102"/>
    </source>
</evidence>
<dbReference type="SUPFAM" id="SSF63570">
    <property type="entry name" value="PABC (PABP) domain"/>
    <property type="match status" value="1"/>
</dbReference>
<dbReference type="Pfam" id="PF00658">
    <property type="entry name" value="MLLE"/>
    <property type="match status" value="1"/>
</dbReference>
<keyword evidence="4" id="KW-0677">Repeat</keyword>
<dbReference type="Proteomes" id="UP000051952">
    <property type="component" value="Unassembled WGS sequence"/>
</dbReference>
<proteinExistence type="inferred from homology"/>
<dbReference type="Pfam" id="PF00076">
    <property type="entry name" value="RRM_1"/>
    <property type="match status" value="4"/>
</dbReference>
<dbReference type="PROSITE" id="PS50102">
    <property type="entry name" value="RRM"/>
    <property type="match status" value="4"/>
</dbReference>
<dbReference type="SMART" id="SM00360">
    <property type="entry name" value="RRM"/>
    <property type="match status" value="4"/>
</dbReference>
<dbReference type="OrthoDB" id="19742at2759"/>
<dbReference type="Gene3D" id="1.10.1900.10">
    <property type="entry name" value="c-terminal domain of poly(a) binding protein"/>
    <property type="match status" value="1"/>
</dbReference>
<dbReference type="InterPro" id="IPR052462">
    <property type="entry name" value="SLIRP/GR-RBP-like"/>
</dbReference>
<sequence>MAQPLAPNPSVYVGNLDPQVTEQTLYDHFVRIGPVMSVRVCVDTANQKSLGYGYVNFQNPADAEKALDELNFTKLLTKHIRVAKIQRDPSQRRSGVNNIVVKRLPANMDVPALKEIFSKFGRITSMKLAADETGAPRGYAYLSYDKEDSAVEAVQEVNNMEIDGKAILVERYQPQFREEQQRQFTNLFVRNLSPAVSDEAFNEFFAKFGTITSFKIRRLEDPAVPTCGYVAFGSHEEAAKAIEELNEKESEIAAAGTQLAVARFQSRSERSRARDRQRREKQLAYSKYPNLYVKNFDDNISSEQLRDLFETRAGNTISVRVMFDPVTKVSRCFGFVSMKDNAAAQKAIAELYGSTFLGPRPLFVTYAVKRDVRRQALEEMQRKSNSRVRNFGGDMGPGMNMGPGRVNFPPMMHAGNMGFPNGPMMNRGGPMGQMPMQRNFGGGMGQMPMGMPQQAFMQQNGGMRNMPNPGMMRPQAPVRPMMQAPMMQQQQQQQPQQQSLSAILASMNPEQQKNVLGERLYNYILRKNPAEAAKVTGMLLEMDNSEILNLLDTSDLLDGKISEALEVLQRHSAM</sequence>
<keyword evidence="3 7" id="KW-0963">Cytoplasm</keyword>
<evidence type="ECO:0000256" key="5">
    <source>
        <dbReference type="ARBA" id="ARBA00022884"/>
    </source>
</evidence>
<feature type="domain" description="PABC" evidence="10">
    <location>
        <begin position="496"/>
        <end position="573"/>
    </location>
</feature>
<dbReference type="PROSITE" id="PS51309">
    <property type="entry name" value="PABC"/>
    <property type="match status" value="1"/>
</dbReference>
<dbReference type="GO" id="GO:0003723">
    <property type="term" value="F:RNA binding"/>
    <property type="evidence" value="ECO:0007669"/>
    <property type="project" value="UniProtKB-UniRule"/>
</dbReference>
<dbReference type="SMART" id="SM00361">
    <property type="entry name" value="RRM_1"/>
    <property type="match status" value="3"/>
</dbReference>
<dbReference type="InterPro" id="IPR000504">
    <property type="entry name" value="RRM_dom"/>
</dbReference>
<dbReference type="SMART" id="SM00517">
    <property type="entry name" value="PolyA"/>
    <property type="match status" value="1"/>
</dbReference>
<dbReference type="OMA" id="NATYSMA"/>
<comment type="function">
    <text evidence="7">Binds the poly(A) tail of mRNA.</text>
</comment>
<feature type="domain" description="RRM" evidence="9">
    <location>
        <begin position="185"/>
        <end position="266"/>
    </location>
</feature>
<comment type="similarity">
    <text evidence="2 7">Belongs to the polyadenylate-binding protein type-1 family.</text>
</comment>
<keyword evidence="5 6" id="KW-0694">RNA-binding</keyword>
<dbReference type="InterPro" id="IPR003954">
    <property type="entry name" value="RRM_euk-type"/>
</dbReference>
<feature type="domain" description="RRM" evidence="9">
    <location>
        <begin position="97"/>
        <end position="174"/>
    </location>
</feature>
<feature type="region of interest" description="Disordered" evidence="8">
    <location>
        <begin position="379"/>
        <end position="399"/>
    </location>
</feature>
<feature type="domain" description="RRM" evidence="9">
    <location>
        <begin position="9"/>
        <end position="87"/>
    </location>
</feature>
<evidence type="ECO:0000256" key="3">
    <source>
        <dbReference type="ARBA" id="ARBA00022490"/>
    </source>
</evidence>
<accession>A0A0S4IKZ4</accession>
<organism evidence="11 12">
    <name type="scientific">Bodo saltans</name>
    <name type="common">Flagellated protozoan</name>
    <dbReference type="NCBI Taxonomy" id="75058"/>
    <lineage>
        <taxon>Eukaryota</taxon>
        <taxon>Discoba</taxon>
        <taxon>Euglenozoa</taxon>
        <taxon>Kinetoplastea</taxon>
        <taxon>Metakinetoplastina</taxon>
        <taxon>Eubodonida</taxon>
        <taxon>Bodonidae</taxon>
        <taxon>Bodo</taxon>
    </lineage>
</organism>
<dbReference type="FunFam" id="3.30.70.330:FF:000606">
    <property type="entry name" value="Polyadenylate-binding protein"/>
    <property type="match status" value="1"/>
</dbReference>
<dbReference type="NCBIfam" id="TIGR01628">
    <property type="entry name" value="PABP-1234"/>
    <property type="match status" value="1"/>
</dbReference>
<dbReference type="InterPro" id="IPR006515">
    <property type="entry name" value="PABP_1234"/>
</dbReference>
<evidence type="ECO:0000313" key="11">
    <source>
        <dbReference type="EMBL" id="CUE67444.1"/>
    </source>
</evidence>
<evidence type="ECO:0000259" key="10">
    <source>
        <dbReference type="PROSITE" id="PS51309"/>
    </source>
</evidence>
<dbReference type="SUPFAM" id="SSF54928">
    <property type="entry name" value="RNA-binding domain, RBD"/>
    <property type="match status" value="3"/>
</dbReference>
<evidence type="ECO:0000256" key="4">
    <source>
        <dbReference type="ARBA" id="ARBA00022737"/>
    </source>
</evidence>